<dbReference type="AlphaFoldDB" id="A0A4T0QSA0"/>
<evidence type="ECO:0000259" key="4">
    <source>
        <dbReference type="PROSITE" id="PS50006"/>
    </source>
</evidence>
<evidence type="ECO:0000256" key="3">
    <source>
        <dbReference type="SAM" id="Phobius"/>
    </source>
</evidence>
<comment type="caution">
    <text evidence="5">The sequence shown here is derived from an EMBL/GenBank/DDBJ whole genome shotgun (WGS) entry which is preliminary data.</text>
</comment>
<dbReference type="PROSITE" id="PS50006">
    <property type="entry name" value="FHA_DOMAIN"/>
    <property type="match status" value="1"/>
</dbReference>
<keyword evidence="3" id="KW-0812">Transmembrane</keyword>
<reference evidence="5 6" key="1">
    <citation type="submission" date="2019-03" db="EMBL/GenBank/DDBJ databases">
        <title>Sequencing 25 genomes of Wallemia mellicola.</title>
        <authorList>
            <person name="Gostincar C."/>
        </authorList>
    </citation>
    <scope>NUCLEOTIDE SEQUENCE [LARGE SCALE GENOMIC DNA]</scope>
    <source>
        <strain evidence="5 6">EXF-8738</strain>
    </source>
</reference>
<organism evidence="5 6">
    <name type="scientific">Wallemia mellicola</name>
    <dbReference type="NCBI Taxonomy" id="1708541"/>
    <lineage>
        <taxon>Eukaryota</taxon>
        <taxon>Fungi</taxon>
        <taxon>Dikarya</taxon>
        <taxon>Basidiomycota</taxon>
        <taxon>Wallemiomycotina</taxon>
        <taxon>Wallemiomycetes</taxon>
        <taxon>Wallemiales</taxon>
        <taxon>Wallemiaceae</taxon>
        <taxon>Wallemia</taxon>
    </lineage>
</organism>
<feature type="region of interest" description="Disordered" evidence="2">
    <location>
        <begin position="290"/>
        <end position="327"/>
    </location>
</feature>
<feature type="transmembrane region" description="Helical" evidence="3">
    <location>
        <begin position="430"/>
        <end position="449"/>
    </location>
</feature>
<proteinExistence type="predicted"/>
<keyword evidence="3" id="KW-1133">Transmembrane helix</keyword>
<dbReference type="InterPro" id="IPR051176">
    <property type="entry name" value="Cent_Immune-Sig_Mod"/>
</dbReference>
<evidence type="ECO:0000256" key="1">
    <source>
        <dbReference type="SAM" id="Coils"/>
    </source>
</evidence>
<feature type="coiled-coil region" evidence="1">
    <location>
        <begin position="329"/>
        <end position="356"/>
    </location>
</feature>
<evidence type="ECO:0000313" key="5">
    <source>
        <dbReference type="EMBL" id="TIC27892.1"/>
    </source>
</evidence>
<dbReference type="EMBL" id="SPRO01000048">
    <property type="protein sequence ID" value="TIC27892.1"/>
    <property type="molecule type" value="Genomic_DNA"/>
</dbReference>
<dbReference type="Proteomes" id="UP000305647">
    <property type="component" value="Unassembled WGS sequence"/>
</dbReference>
<dbReference type="SMART" id="SM00240">
    <property type="entry name" value="FHA"/>
    <property type="match status" value="1"/>
</dbReference>
<keyword evidence="1" id="KW-0175">Coiled coil</keyword>
<dbReference type="InterPro" id="IPR008984">
    <property type="entry name" value="SMAD_FHA_dom_sf"/>
</dbReference>
<dbReference type="GO" id="GO:0005737">
    <property type="term" value="C:cytoplasm"/>
    <property type="evidence" value="ECO:0007669"/>
    <property type="project" value="TreeGrafter"/>
</dbReference>
<dbReference type="InterPro" id="IPR000253">
    <property type="entry name" value="FHA_dom"/>
</dbReference>
<feature type="domain" description="FHA" evidence="4">
    <location>
        <begin position="81"/>
        <end position="137"/>
    </location>
</feature>
<dbReference type="Pfam" id="PF00498">
    <property type="entry name" value="FHA"/>
    <property type="match status" value="1"/>
</dbReference>
<evidence type="ECO:0000256" key="2">
    <source>
        <dbReference type="SAM" id="MobiDB-lite"/>
    </source>
</evidence>
<dbReference type="Gene3D" id="2.60.200.20">
    <property type="match status" value="1"/>
</dbReference>
<dbReference type="PANTHER" id="PTHR15715:SF37">
    <property type="entry name" value="LD47843P"/>
    <property type="match status" value="1"/>
</dbReference>
<evidence type="ECO:0000313" key="6">
    <source>
        <dbReference type="Proteomes" id="UP000305647"/>
    </source>
</evidence>
<gene>
    <name evidence="5" type="ORF">E3Q10_03480</name>
</gene>
<accession>A0A4T0QSA0</accession>
<feature type="coiled-coil region" evidence="1">
    <location>
        <begin position="383"/>
        <end position="417"/>
    </location>
</feature>
<name>A0A4T0QSA0_9BASI</name>
<keyword evidence="3" id="KW-0472">Membrane</keyword>
<dbReference type="PANTHER" id="PTHR15715">
    <property type="entry name" value="CENTROSOMAL PROTEIN OF 170 KDA"/>
    <property type="match status" value="1"/>
</dbReference>
<protein>
    <submittedName>
        <fullName evidence="5">SMAD/FHA domain-containing protein</fullName>
    </submittedName>
</protein>
<feature type="compositionally biased region" description="Basic and acidic residues" evidence="2">
    <location>
        <begin position="292"/>
        <end position="310"/>
    </location>
</feature>
<dbReference type="SUPFAM" id="SSF49879">
    <property type="entry name" value="SMAD/FHA domain"/>
    <property type="match status" value="1"/>
</dbReference>
<sequence>MFGVIASLNLPPIRAAKDSWDTDESIDGLRKCAMMCLIRRQEISVTLTSPQRAAEMSHLFLIPLNNSFELKIIALADNEKVKIGRQTNQRTLPKQSNGYFDSKVLSRQHAEIWSANNKIYIKDVKSSNGTFLNNERLSPEGVESSSVELENNNLLEFGIDIIGDDNKSIIHRKVSSKCMISHNQQEFLNLKQELNKFDSNKSYNLNKCFDNLEKEIKESRELGAGLSGISNHFSQIKDTLNGQLPVEIPQIDTNNVDVSNIQQHLSKFNQRLQQQQEFYQQLLADHSSLKSKLQEKDDQQPPQRDIHEGEDNSDASSIMTTKPDDKPDYEELIQQNQSLASRITTLSDELSVLQQQSTLFNDKIAQVEGNQKNWQTVYDNALKSNKQSQKEDLESAINIFRREQEQQSKRIDSLQKKTEKSLKDVNDKSLKFAGIISIFILGLAAITVFRGNQN</sequence>